<feature type="region of interest" description="Disordered" evidence="1">
    <location>
        <begin position="74"/>
        <end position="101"/>
    </location>
</feature>
<sequence length="101" mass="10677">MAASPFPSPYRLHPFHSPPVPSPPCPLQPLALNLPSPMFFSPSSPSAFCVAGVRVFFAHCSRVLSSVNECTLISSPPPPPSPTLDSSKPASTQHKSNLSVL</sequence>
<name>A0A5B7IPD2_PORTR</name>
<accession>A0A5B7IPD2</accession>
<organism evidence="2 3">
    <name type="scientific">Portunus trituberculatus</name>
    <name type="common">Swimming crab</name>
    <name type="synonym">Neptunus trituberculatus</name>
    <dbReference type="NCBI Taxonomy" id="210409"/>
    <lineage>
        <taxon>Eukaryota</taxon>
        <taxon>Metazoa</taxon>
        <taxon>Ecdysozoa</taxon>
        <taxon>Arthropoda</taxon>
        <taxon>Crustacea</taxon>
        <taxon>Multicrustacea</taxon>
        <taxon>Malacostraca</taxon>
        <taxon>Eumalacostraca</taxon>
        <taxon>Eucarida</taxon>
        <taxon>Decapoda</taxon>
        <taxon>Pleocyemata</taxon>
        <taxon>Brachyura</taxon>
        <taxon>Eubrachyura</taxon>
        <taxon>Portunoidea</taxon>
        <taxon>Portunidae</taxon>
        <taxon>Portuninae</taxon>
        <taxon>Portunus</taxon>
    </lineage>
</organism>
<dbReference type="AlphaFoldDB" id="A0A5B7IPD2"/>
<protein>
    <submittedName>
        <fullName evidence="2">Uncharacterized protein</fullName>
    </submittedName>
</protein>
<dbReference type="Proteomes" id="UP000324222">
    <property type="component" value="Unassembled WGS sequence"/>
</dbReference>
<feature type="compositionally biased region" description="Polar residues" evidence="1">
    <location>
        <begin position="90"/>
        <end position="101"/>
    </location>
</feature>
<evidence type="ECO:0000256" key="1">
    <source>
        <dbReference type="SAM" id="MobiDB-lite"/>
    </source>
</evidence>
<comment type="caution">
    <text evidence="2">The sequence shown here is derived from an EMBL/GenBank/DDBJ whole genome shotgun (WGS) entry which is preliminary data.</text>
</comment>
<evidence type="ECO:0000313" key="2">
    <source>
        <dbReference type="EMBL" id="MPC82628.1"/>
    </source>
</evidence>
<keyword evidence="3" id="KW-1185">Reference proteome</keyword>
<dbReference type="EMBL" id="VSRR010060320">
    <property type="protein sequence ID" value="MPC82628.1"/>
    <property type="molecule type" value="Genomic_DNA"/>
</dbReference>
<evidence type="ECO:0000313" key="3">
    <source>
        <dbReference type="Proteomes" id="UP000324222"/>
    </source>
</evidence>
<reference evidence="2 3" key="1">
    <citation type="submission" date="2019-05" db="EMBL/GenBank/DDBJ databases">
        <title>Another draft genome of Portunus trituberculatus and its Hox gene families provides insights of decapod evolution.</title>
        <authorList>
            <person name="Jeong J.-H."/>
            <person name="Song I."/>
            <person name="Kim S."/>
            <person name="Choi T."/>
            <person name="Kim D."/>
            <person name="Ryu S."/>
            <person name="Kim W."/>
        </authorList>
    </citation>
    <scope>NUCLEOTIDE SEQUENCE [LARGE SCALE GENOMIC DNA]</scope>
    <source>
        <tissue evidence="2">Muscle</tissue>
    </source>
</reference>
<gene>
    <name evidence="2" type="ORF">E2C01_077303</name>
</gene>
<proteinExistence type="predicted"/>